<keyword evidence="4" id="KW-1185">Reference proteome</keyword>
<accession>A0A1G8YBG6</accession>
<dbReference type="InterPro" id="IPR000192">
    <property type="entry name" value="Aminotrans_V_dom"/>
</dbReference>
<dbReference type="STRING" id="1075417.SAMN05421823_101606"/>
<gene>
    <name evidence="3" type="ORF">SAMN05421823_101606</name>
</gene>
<evidence type="ECO:0000313" key="4">
    <source>
        <dbReference type="Proteomes" id="UP000198510"/>
    </source>
</evidence>
<keyword evidence="1" id="KW-0663">Pyridoxal phosphate</keyword>
<dbReference type="Gene3D" id="3.40.640.10">
    <property type="entry name" value="Type I PLP-dependent aspartate aminotransferase-like (Major domain)"/>
    <property type="match status" value="1"/>
</dbReference>
<dbReference type="AlphaFoldDB" id="A0A1G8YBG6"/>
<dbReference type="EMBL" id="FNFO01000001">
    <property type="protein sequence ID" value="SDJ99400.1"/>
    <property type="molecule type" value="Genomic_DNA"/>
</dbReference>
<dbReference type="InterPro" id="IPR015424">
    <property type="entry name" value="PyrdxlP-dep_Trfase"/>
</dbReference>
<evidence type="ECO:0000259" key="2">
    <source>
        <dbReference type="Pfam" id="PF00266"/>
    </source>
</evidence>
<sequence>MNYKKDTIGNSSKRKFLKQVFGGSLAAMALPLLPLEALGRPTLQHLRQQLAAAPDEETYWRLVKQQFMIPEALLMVNAANLCPSPYVVTEQVVNAYQNLEKDVSFHYRATFATQRAEALQQLADFLGVHADEIGITRNTTESNNIVVNSLDLKKGDEVVIWEQNHPTNGLAWQERAKRLGFTVKTVAMPAQPTSAAELIAPFAEAITRKTRLIAFSHISNASGIALPAKALCQLANERGVLSMVDGAQSLGMVDLDLRAMGCDFYTGSTHKWLMGPLENGILYVKKEHLDRLWPLIIGAGWHQNSTTVDEKFCVLGQRNETTAAALSATLAFHTTLGKAQIEARTKALNAYLKQQLRERIPSVTFVTPLSPDLSAGVTIVNLAGQEPRALVDRLYKTHGIACAPTGGLRFSPHIYNTMADLDRIVDALATV</sequence>
<dbReference type="RefSeq" id="WP_089678768.1">
    <property type="nucleotide sequence ID" value="NZ_FNFO01000001.1"/>
</dbReference>
<dbReference type="Gene3D" id="3.90.1150.10">
    <property type="entry name" value="Aspartate Aminotransferase, domain 1"/>
    <property type="match status" value="1"/>
</dbReference>
<dbReference type="Pfam" id="PF00266">
    <property type="entry name" value="Aminotran_5"/>
    <property type="match status" value="1"/>
</dbReference>
<dbReference type="InterPro" id="IPR015422">
    <property type="entry name" value="PyrdxlP-dep_Trfase_small"/>
</dbReference>
<proteinExistence type="predicted"/>
<evidence type="ECO:0000313" key="3">
    <source>
        <dbReference type="EMBL" id="SDJ99400.1"/>
    </source>
</evidence>
<dbReference type="OrthoDB" id="9804366at2"/>
<dbReference type="InterPro" id="IPR015421">
    <property type="entry name" value="PyrdxlP-dep_Trfase_major"/>
</dbReference>
<keyword evidence="3" id="KW-0456">Lyase</keyword>
<dbReference type="PANTHER" id="PTHR43092">
    <property type="entry name" value="L-CYSTEINE DESULFHYDRASE"/>
    <property type="match status" value="1"/>
</dbReference>
<protein>
    <submittedName>
        <fullName evidence="3">Selenocysteine lyase/Cysteine desulfurase</fullName>
    </submittedName>
</protein>
<reference evidence="3 4" key="1">
    <citation type="submission" date="2016-10" db="EMBL/GenBank/DDBJ databases">
        <authorList>
            <person name="de Groot N.N."/>
        </authorList>
    </citation>
    <scope>NUCLEOTIDE SEQUENCE [LARGE SCALE GENOMIC DNA]</scope>
    <source>
        <strain evidence="3 4">DSM 25186</strain>
    </source>
</reference>
<organism evidence="3 4">
    <name type="scientific">Catalinimonas alkaloidigena</name>
    <dbReference type="NCBI Taxonomy" id="1075417"/>
    <lineage>
        <taxon>Bacteria</taxon>
        <taxon>Pseudomonadati</taxon>
        <taxon>Bacteroidota</taxon>
        <taxon>Cytophagia</taxon>
        <taxon>Cytophagales</taxon>
        <taxon>Catalimonadaceae</taxon>
        <taxon>Catalinimonas</taxon>
    </lineage>
</organism>
<dbReference type="GO" id="GO:0016829">
    <property type="term" value="F:lyase activity"/>
    <property type="evidence" value="ECO:0007669"/>
    <property type="project" value="UniProtKB-KW"/>
</dbReference>
<feature type="domain" description="Aminotransferase class V" evidence="2">
    <location>
        <begin position="85"/>
        <end position="423"/>
    </location>
</feature>
<name>A0A1G8YBG6_9BACT</name>
<dbReference type="Proteomes" id="UP000198510">
    <property type="component" value="Unassembled WGS sequence"/>
</dbReference>
<dbReference type="PANTHER" id="PTHR43092:SF6">
    <property type="entry name" value="BLR1280 PROTEIN"/>
    <property type="match status" value="1"/>
</dbReference>
<dbReference type="SUPFAM" id="SSF53383">
    <property type="entry name" value="PLP-dependent transferases"/>
    <property type="match status" value="1"/>
</dbReference>
<evidence type="ECO:0000256" key="1">
    <source>
        <dbReference type="ARBA" id="ARBA00022898"/>
    </source>
</evidence>